<keyword evidence="4" id="KW-1185">Reference proteome</keyword>
<dbReference type="InterPro" id="IPR036435">
    <property type="entry name" value="Leukocidin/porin_MspA_sf"/>
</dbReference>
<gene>
    <name evidence="3" type="ORF">F5544_14500</name>
</gene>
<accession>A0A6G9YBY3</accession>
<evidence type="ECO:0008006" key="5">
    <source>
        <dbReference type="Google" id="ProtNLM"/>
    </source>
</evidence>
<dbReference type="Proteomes" id="UP000503540">
    <property type="component" value="Chromosome"/>
</dbReference>
<dbReference type="Pfam" id="PF09203">
    <property type="entry name" value="MspA"/>
    <property type="match status" value="1"/>
</dbReference>
<dbReference type="Gene3D" id="2.10.300.10">
    <property type="entry name" value="Porin MspA ribbon domain"/>
    <property type="match status" value="1"/>
</dbReference>
<dbReference type="InterPro" id="IPR015286">
    <property type="entry name" value="Porin_fam_mycobact-type"/>
</dbReference>
<evidence type="ECO:0000313" key="3">
    <source>
        <dbReference type="EMBL" id="QIS10785.1"/>
    </source>
</evidence>
<name>A0A6G9YBY3_9NOCA</name>
<evidence type="ECO:0000256" key="1">
    <source>
        <dbReference type="ARBA" id="ARBA00022729"/>
    </source>
</evidence>
<feature type="chain" id="PRO_5026264864" description="MspA family porin" evidence="2">
    <location>
        <begin position="34"/>
        <end position="218"/>
    </location>
</feature>
<proteinExistence type="predicted"/>
<protein>
    <recommendedName>
        <fullName evidence="5">MspA family porin</fullName>
    </recommendedName>
</protein>
<sequence length="218" mass="22030">MNLAGIRRGSIAVAGLATLVTTGLLMGSGSAAAEVAADKSRTTQTDDGWDLTVTKTAETLDRYPNLASTPTTREGFVSLKGIAEYHGAGKHKVDAGDIAFGYQLGCQVDVSSGLQLGLGFSFGPNVGVTVGGTPGVTVGGSAAVIPTMQTTLKPGTITTIVFGTKPLAGQRASIAAEQVEIKVDACAGPVTLRSFATATIKTSAADHAVTVYGDPMTL</sequence>
<organism evidence="3 4">
    <name type="scientific">Nocardia arthritidis</name>
    <dbReference type="NCBI Taxonomy" id="228602"/>
    <lineage>
        <taxon>Bacteria</taxon>
        <taxon>Bacillati</taxon>
        <taxon>Actinomycetota</taxon>
        <taxon>Actinomycetes</taxon>
        <taxon>Mycobacteriales</taxon>
        <taxon>Nocardiaceae</taxon>
        <taxon>Nocardia</taxon>
    </lineage>
</organism>
<dbReference type="SUPFAM" id="SSF56959">
    <property type="entry name" value="Leukocidin-like"/>
    <property type="match status" value="1"/>
</dbReference>
<evidence type="ECO:0000256" key="2">
    <source>
        <dbReference type="SAM" id="SignalP"/>
    </source>
</evidence>
<dbReference type="AlphaFoldDB" id="A0A6G9YBY3"/>
<dbReference type="RefSeq" id="WP_238847244.1">
    <property type="nucleotide sequence ID" value="NZ_CP046172.1"/>
</dbReference>
<reference evidence="3 4" key="1">
    <citation type="journal article" date="2019" name="ACS Chem. Biol.">
        <title>Identification and Mobilization of a Cryptic Antibiotic Biosynthesis Gene Locus from a Human-Pathogenic Nocardia Isolate.</title>
        <authorList>
            <person name="Herisse M."/>
            <person name="Ishida K."/>
            <person name="Porter J.L."/>
            <person name="Howden B."/>
            <person name="Hertweck C."/>
            <person name="Stinear T.P."/>
            <person name="Pidot S.J."/>
        </authorList>
    </citation>
    <scope>NUCLEOTIDE SEQUENCE [LARGE SCALE GENOMIC DNA]</scope>
    <source>
        <strain evidence="3 4">AUSMDU00012717</strain>
    </source>
</reference>
<dbReference type="EMBL" id="CP046172">
    <property type="protein sequence ID" value="QIS10785.1"/>
    <property type="molecule type" value="Genomic_DNA"/>
</dbReference>
<evidence type="ECO:0000313" key="4">
    <source>
        <dbReference type="Proteomes" id="UP000503540"/>
    </source>
</evidence>
<dbReference type="KEGG" id="nah:F5544_14500"/>
<feature type="signal peptide" evidence="2">
    <location>
        <begin position="1"/>
        <end position="33"/>
    </location>
</feature>
<keyword evidence="1 2" id="KW-0732">Signal</keyword>
<dbReference type="Gene3D" id="2.60.40.1650">
    <property type="entry name" value="Porin MspA (Ig-like beta-sandwich domain)"/>
    <property type="match status" value="1"/>
</dbReference>